<accession>A0ABW3S997</accession>
<comment type="subunit">
    <text evidence="7">Homotrimer.</text>
</comment>
<comment type="cofactor">
    <cofactor evidence="3">
        <name>FAD</name>
        <dbReference type="ChEBI" id="CHEBI:57692"/>
    </cofactor>
</comment>
<evidence type="ECO:0000256" key="8">
    <source>
        <dbReference type="ARBA" id="ARBA00011882"/>
    </source>
</evidence>
<dbReference type="PRINTS" id="PR00695">
    <property type="entry name" value="CUNO2RDTASE"/>
</dbReference>
<feature type="domain" description="Plastocyanin-like" evidence="21">
    <location>
        <begin position="101"/>
        <end position="212"/>
    </location>
</feature>
<evidence type="ECO:0000256" key="12">
    <source>
        <dbReference type="ARBA" id="ARBA00022737"/>
    </source>
</evidence>
<keyword evidence="16" id="KW-0186">Copper</keyword>
<dbReference type="InterPro" id="IPR045087">
    <property type="entry name" value="Cu-oxidase_fam"/>
</dbReference>
<comment type="catalytic activity">
    <reaction evidence="19">
        <text>nitric oxide + Fe(III)-[cytochrome c] + H2O = Fe(II)-[cytochrome c] + nitrite + 2 H(+)</text>
        <dbReference type="Rhea" id="RHEA:15233"/>
        <dbReference type="Rhea" id="RHEA-COMP:10350"/>
        <dbReference type="Rhea" id="RHEA-COMP:14399"/>
        <dbReference type="ChEBI" id="CHEBI:15377"/>
        <dbReference type="ChEBI" id="CHEBI:15378"/>
        <dbReference type="ChEBI" id="CHEBI:16301"/>
        <dbReference type="ChEBI" id="CHEBI:16480"/>
        <dbReference type="ChEBI" id="CHEBI:29033"/>
        <dbReference type="ChEBI" id="CHEBI:29034"/>
        <dbReference type="EC" id="1.7.2.1"/>
    </reaction>
</comment>
<proteinExistence type="inferred from homology"/>
<sequence>MAGFGLILKKSALWSACFGVLLLLASCGYNELRYPEEVDMSQMHREALEGDALNHTGHEGHDAPATGDSTDAVSCTELKEAEPDSGEPVRSFELTAVKSVLTLDNGKRTEAWTFNGTSPGPELRVKEGERVRVTLTNRDIGKGVTIHWHGVILPCSQDGVAGVTQDAVWPGGQFTYEFIARHPGTYWYHSHQQSSEQAGKGLIGRLIVEPKQSDFDYDLDYAVTLQMLNDKLKLTNGQAGGLYLDATPGKSVRLRLINAYSEVQWIGVAGAEFRVISIDGQDLNGPGVLREQWIPIGGGQRYDVLFTMPADGQVRCTAKNIKPGTSCWGAGRYRSR</sequence>
<evidence type="ECO:0000256" key="5">
    <source>
        <dbReference type="ARBA" id="ARBA00005127"/>
    </source>
</evidence>
<comment type="caution">
    <text evidence="22">The sequence shown here is derived from an EMBL/GenBank/DDBJ whole genome shotgun (WGS) entry which is preliminary data.</text>
</comment>
<keyword evidence="14" id="KW-0274">FAD</keyword>
<dbReference type="InterPro" id="IPR008972">
    <property type="entry name" value="Cupredoxin"/>
</dbReference>
<evidence type="ECO:0000256" key="4">
    <source>
        <dbReference type="ARBA" id="ARBA00004418"/>
    </source>
</evidence>
<dbReference type="PANTHER" id="PTHR11709:SF394">
    <property type="entry name" value="FI03373P-RELATED"/>
    <property type="match status" value="1"/>
</dbReference>
<organism evidence="22 23">
    <name type="scientific">Paenibacillus timonensis</name>
    <dbReference type="NCBI Taxonomy" id="225915"/>
    <lineage>
        <taxon>Bacteria</taxon>
        <taxon>Bacillati</taxon>
        <taxon>Bacillota</taxon>
        <taxon>Bacilli</taxon>
        <taxon>Bacillales</taxon>
        <taxon>Paenibacillaceae</taxon>
        <taxon>Paenibacillus</taxon>
    </lineage>
</organism>
<feature type="domain" description="Plastocyanin-like" evidence="20">
    <location>
        <begin position="238"/>
        <end position="310"/>
    </location>
</feature>
<protein>
    <recommendedName>
        <fullName evidence="9">Copper-containing nitrite reductase</fullName>
        <ecNumber evidence="8">1.7.2.1</ecNumber>
    </recommendedName>
    <alternativeName>
        <fullName evidence="18">Cu-NIR</fullName>
    </alternativeName>
</protein>
<evidence type="ECO:0000256" key="6">
    <source>
        <dbReference type="ARBA" id="ARBA00010609"/>
    </source>
</evidence>
<dbReference type="InterPro" id="IPR001287">
    <property type="entry name" value="NO2-reductase_Cu"/>
</dbReference>
<reference evidence="23" key="1">
    <citation type="journal article" date="2019" name="Int. J. Syst. Evol. Microbiol.">
        <title>The Global Catalogue of Microorganisms (GCM) 10K type strain sequencing project: providing services to taxonomists for standard genome sequencing and annotation.</title>
        <authorList>
            <consortium name="The Broad Institute Genomics Platform"/>
            <consortium name="The Broad Institute Genome Sequencing Center for Infectious Disease"/>
            <person name="Wu L."/>
            <person name="Ma J."/>
        </authorList>
    </citation>
    <scope>NUCLEOTIDE SEQUENCE [LARGE SCALE GENOMIC DNA]</scope>
    <source>
        <strain evidence="23">CCUG 48216</strain>
    </source>
</reference>
<keyword evidence="12" id="KW-0677">Repeat</keyword>
<keyword evidence="10" id="KW-0285">Flavoprotein</keyword>
<keyword evidence="17" id="KW-0534">Nitrate assimilation</keyword>
<evidence type="ECO:0000256" key="2">
    <source>
        <dbReference type="ARBA" id="ARBA00001973"/>
    </source>
</evidence>
<dbReference type="Pfam" id="PF07732">
    <property type="entry name" value="Cu-oxidase_3"/>
    <property type="match status" value="1"/>
</dbReference>
<evidence type="ECO:0000259" key="21">
    <source>
        <dbReference type="Pfam" id="PF07732"/>
    </source>
</evidence>
<dbReference type="PANTHER" id="PTHR11709">
    <property type="entry name" value="MULTI-COPPER OXIDASE"/>
    <property type="match status" value="1"/>
</dbReference>
<evidence type="ECO:0000256" key="17">
    <source>
        <dbReference type="ARBA" id="ARBA00023063"/>
    </source>
</evidence>
<dbReference type="EC" id="1.7.2.1" evidence="8"/>
<dbReference type="Pfam" id="PF00394">
    <property type="entry name" value="Cu-oxidase"/>
    <property type="match status" value="1"/>
</dbReference>
<gene>
    <name evidence="22" type="ORF">ACFQ2Z_06745</name>
</gene>
<evidence type="ECO:0000256" key="15">
    <source>
        <dbReference type="ARBA" id="ARBA00023002"/>
    </source>
</evidence>
<comment type="similarity">
    <text evidence="6">Belongs to the multicopper oxidase family.</text>
</comment>
<dbReference type="InterPro" id="IPR011707">
    <property type="entry name" value="Cu-oxidase-like_N"/>
</dbReference>
<evidence type="ECO:0000313" key="22">
    <source>
        <dbReference type="EMBL" id="MFD1181050.1"/>
    </source>
</evidence>
<name>A0ABW3S997_9BACL</name>
<dbReference type="EMBL" id="JBHTKZ010000008">
    <property type="protein sequence ID" value="MFD1181050.1"/>
    <property type="molecule type" value="Genomic_DNA"/>
</dbReference>
<dbReference type="Gene3D" id="2.60.40.420">
    <property type="entry name" value="Cupredoxins - blue copper proteins"/>
    <property type="match status" value="1"/>
</dbReference>
<evidence type="ECO:0000259" key="20">
    <source>
        <dbReference type="Pfam" id="PF00394"/>
    </source>
</evidence>
<dbReference type="Proteomes" id="UP001597211">
    <property type="component" value="Unassembled WGS sequence"/>
</dbReference>
<evidence type="ECO:0000256" key="7">
    <source>
        <dbReference type="ARBA" id="ARBA00011233"/>
    </source>
</evidence>
<evidence type="ECO:0000256" key="1">
    <source>
        <dbReference type="ARBA" id="ARBA00001960"/>
    </source>
</evidence>
<evidence type="ECO:0000313" key="23">
    <source>
        <dbReference type="Proteomes" id="UP001597211"/>
    </source>
</evidence>
<evidence type="ECO:0000256" key="3">
    <source>
        <dbReference type="ARBA" id="ARBA00001974"/>
    </source>
</evidence>
<dbReference type="SUPFAM" id="SSF49503">
    <property type="entry name" value="Cupredoxins"/>
    <property type="match status" value="2"/>
</dbReference>
<evidence type="ECO:0000256" key="14">
    <source>
        <dbReference type="ARBA" id="ARBA00022827"/>
    </source>
</evidence>
<comment type="pathway">
    <text evidence="5">Nitrogen metabolism; nitrate reduction (denitrification); dinitrogen from nitrate: step 2/4.</text>
</comment>
<evidence type="ECO:0000256" key="18">
    <source>
        <dbReference type="ARBA" id="ARBA00032356"/>
    </source>
</evidence>
<keyword evidence="15" id="KW-0560">Oxidoreductase</keyword>
<evidence type="ECO:0000256" key="16">
    <source>
        <dbReference type="ARBA" id="ARBA00023008"/>
    </source>
</evidence>
<keyword evidence="11" id="KW-0479">Metal-binding</keyword>
<comment type="cofactor">
    <cofactor evidence="2">
        <name>Cu(2+)</name>
        <dbReference type="ChEBI" id="CHEBI:29036"/>
    </cofactor>
</comment>
<dbReference type="InterPro" id="IPR001117">
    <property type="entry name" value="Cu-oxidase_2nd"/>
</dbReference>
<dbReference type="CDD" id="cd13861">
    <property type="entry name" value="CuRO_1_CumA_like"/>
    <property type="match status" value="1"/>
</dbReference>
<evidence type="ECO:0000256" key="13">
    <source>
        <dbReference type="ARBA" id="ARBA00022764"/>
    </source>
</evidence>
<comment type="subcellular location">
    <subcellularLocation>
        <location evidence="4">Periplasm</location>
    </subcellularLocation>
</comment>
<evidence type="ECO:0000256" key="9">
    <source>
        <dbReference type="ARBA" id="ARBA00017290"/>
    </source>
</evidence>
<dbReference type="RefSeq" id="WP_240268043.1">
    <property type="nucleotide sequence ID" value="NZ_JAKSXN010000007.1"/>
</dbReference>
<keyword evidence="23" id="KW-1185">Reference proteome</keyword>
<keyword evidence="13" id="KW-0574">Periplasm</keyword>
<evidence type="ECO:0000256" key="11">
    <source>
        <dbReference type="ARBA" id="ARBA00022723"/>
    </source>
</evidence>
<evidence type="ECO:0000256" key="19">
    <source>
        <dbReference type="ARBA" id="ARBA00049340"/>
    </source>
</evidence>
<evidence type="ECO:0000256" key="10">
    <source>
        <dbReference type="ARBA" id="ARBA00022630"/>
    </source>
</evidence>
<comment type="cofactor">
    <cofactor evidence="1">
        <name>Cu(+)</name>
        <dbReference type="ChEBI" id="CHEBI:49552"/>
    </cofactor>
</comment>